<evidence type="ECO:0000256" key="1">
    <source>
        <dbReference type="SAM" id="Phobius"/>
    </source>
</evidence>
<keyword evidence="1" id="KW-1133">Transmembrane helix</keyword>
<organism evidence="2 3">
    <name type="scientific">Pythium oligandrum</name>
    <name type="common">Mycoparasitic fungus</name>
    <dbReference type="NCBI Taxonomy" id="41045"/>
    <lineage>
        <taxon>Eukaryota</taxon>
        <taxon>Sar</taxon>
        <taxon>Stramenopiles</taxon>
        <taxon>Oomycota</taxon>
        <taxon>Peronosporomycetes</taxon>
        <taxon>Pythiales</taxon>
        <taxon>Pythiaceae</taxon>
        <taxon>Pythium</taxon>
    </lineage>
</organism>
<dbReference type="EMBL" id="SPLM01000074">
    <property type="protein sequence ID" value="TMW62264.1"/>
    <property type="molecule type" value="Genomic_DNA"/>
</dbReference>
<evidence type="ECO:0000313" key="3">
    <source>
        <dbReference type="Proteomes" id="UP000794436"/>
    </source>
</evidence>
<evidence type="ECO:0000313" key="2">
    <source>
        <dbReference type="EMBL" id="TMW62264.1"/>
    </source>
</evidence>
<accession>A0A8K1FIN3</accession>
<feature type="transmembrane region" description="Helical" evidence="1">
    <location>
        <begin position="12"/>
        <end position="33"/>
    </location>
</feature>
<comment type="caution">
    <text evidence="2">The sequence shown here is derived from an EMBL/GenBank/DDBJ whole genome shotgun (WGS) entry which is preliminary data.</text>
</comment>
<keyword evidence="1" id="KW-0472">Membrane</keyword>
<keyword evidence="1" id="KW-0812">Transmembrane</keyword>
<name>A0A8K1FIN3_PYTOL</name>
<reference evidence="2" key="1">
    <citation type="submission" date="2019-03" db="EMBL/GenBank/DDBJ databases">
        <title>Long read genome sequence of the mycoparasitic Pythium oligandrum ATCC 38472 isolated from sugarbeet rhizosphere.</title>
        <authorList>
            <person name="Gaulin E."/>
        </authorList>
    </citation>
    <scope>NUCLEOTIDE SEQUENCE</scope>
    <source>
        <strain evidence="2">ATCC 38472_TT</strain>
    </source>
</reference>
<gene>
    <name evidence="2" type="ORF">Poli38472_009757</name>
</gene>
<protein>
    <submittedName>
        <fullName evidence="2">Uncharacterized protein</fullName>
    </submittedName>
</protein>
<keyword evidence="3" id="KW-1185">Reference proteome</keyword>
<proteinExistence type="predicted"/>
<dbReference type="Proteomes" id="UP000794436">
    <property type="component" value="Unassembled WGS sequence"/>
</dbReference>
<dbReference type="AlphaFoldDB" id="A0A8K1FIN3"/>
<sequence length="533" mass="60335">MKTLSIKNRGDSRLYFVFCTVSPCTCVICKIWLAQEKTPIVDWRRATYGFLQVEAYGERIDRFCDQWSFIGGCFFDALPILMKKDMLTDFEDNKIYKMGGERAEINFSQTPDTNSTPSSKSSVAYASHVPVAVPVAPSKYLVVRNFSNVTFYFVYCTVSPCKCATCQTWLTSEQRAITDWGRATYGFLQVKPYGRHVARICEEWECLGASFFRGIPQVIKKEMLAEMTDEREYSHDNGGAKMRFTHTPNILDGVKYVHTQNHSESMLYFAFCTNSPCKCHVCEQWIKAETIPIANWGRATYLPVEPLSQRIDLFCDQWSCIGACFFDQLPPKMEKEMLFDFGSTTNFDFGHGRATLRITDKPDPSVRTNYVHVQNLSDSVLFFAFCTVSRCKCAVCLQWLAAEKFKVIDERGWTVGQFVVGPNQAHSVRTCPQWECMGACFLDRWPTEIKKPMLVSFEQGRSYKIAGGRARLSFSTTKSPVNMSNQLDADLAMFGAAAVMAPGVEIAREIDTDLVVEFAENLIDLALDGCVIS</sequence>